<protein>
    <recommendedName>
        <fullName evidence="4">FAD/NAD(P)-binding domain-containing protein</fullName>
    </recommendedName>
</protein>
<sequence length="480" mass="52438">MSRFVNTLIHTLHLYAILAAAEENHTPEPIELIRDVAIIGGGASGTYAAVRLREDLNTSMVLIEPRPNLGGHTSTYYIPETNASVNFGVQSYLPYGPAIDFFARFGIATAIPTNQRLTALNVDVETGEILEDYSAPSTNATNEAFQRWLAITSKYEEILEPGYWDFPSPADIPADLLTPFGEFAKLNRLEAAVPRIVTVSGVGYGGISGLLTLNVLQAFGASLTKDLLRGTLFKPVDNNSILYERALQLLKTDVLLSSTVQNAKRTANGVELSVKQGDTNYVIKARRVLYTAGPSLDNLAPFHLDEKETATFSKWIKGAEFVAVLKASCLPENHSITYLPSAAVPADQLAIKDWPYSLRLDSTGPPGQGLFRVIFGANYTVTKDEFSSLVLKSVGDIQNAGTVASNCEAEFKAVSDHSRPWWPQSAEQLRAGFVQDLYALQGYKGMWYTGYAWGAQYSSTVWAFTDTVLEKLLGDLKNGS</sequence>
<dbReference type="RefSeq" id="XP_043170913.1">
    <property type="nucleotide sequence ID" value="XM_043314978.1"/>
</dbReference>
<comment type="caution">
    <text evidence="2">The sequence shown here is derived from an EMBL/GenBank/DDBJ whole genome shotgun (WGS) entry which is preliminary data.</text>
</comment>
<gene>
    <name evidence="2" type="ORF">ALTATR162_LOCUS7350</name>
</gene>
<dbReference type="EMBL" id="CAJRGZ010000022">
    <property type="protein sequence ID" value="CAG5171606.1"/>
    <property type="molecule type" value="Genomic_DNA"/>
</dbReference>
<dbReference type="Gene3D" id="3.50.50.60">
    <property type="entry name" value="FAD/NAD(P)-binding domain"/>
    <property type="match status" value="1"/>
</dbReference>
<feature type="chain" id="PRO_5035173683" description="FAD/NAD(P)-binding domain-containing protein" evidence="1">
    <location>
        <begin position="22"/>
        <end position="480"/>
    </location>
</feature>
<dbReference type="GeneID" id="67019341"/>
<keyword evidence="3" id="KW-1185">Reference proteome</keyword>
<accession>A0A8J2ID09</accession>
<dbReference type="InterPro" id="IPR036188">
    <property type="entry name" value="FAD/NAD-bd_sf"/>
</dbReference>
<dbReference type="Proteomes" id="UP000676310">
    <property type="component" value="Unassembled WGS sequence"/>
</dbReference>
<keyword evidence="1" id="KW-0732">Signal</keyword>
<dbReference type="SUPFAM" id="SSF51905">
    <property type="entry name" value="FAD/NAD(P)-binding domain"/>
    <property type="match status" value="1"/>
</dbReference>
<evidence type="ECO:0000313" key="2">
    <source>
        <dbReference type="EMBL" id="CAG5171606.1"/>
    </source>
</evidence>
<name>A0A8J2ID09_9PLEO</name>
<evidence type="ECO:0008006" key="4">
    <source>
        <dbReference type="Google" id="ProtNLM"/>
    </source>
</evidence>
<feature type="signal peptide" evidence="1">
    <location>
        <begin position="1"/>
        <end position="21"/>
    </location>
</feature>
<dbReference type="OrthoDB" id="68575at2759"/>
<dbReference type="AlphaFoldDB" id="A0A8J2ID09"/>
<dbReference type="Gene3D" id="3.30.70.1990">
    <property type="match status" value="1"/>
</dbReference>
<dbReference type="Gene3D" id="1.10.405.20">
    <property type="match status" value="1"/>
</dbReference>
<organism evidence="2 3">
    <name type="scientific">Alternaria atra</name>
    <dbReference type="NCBI Taxonomy" id="119953"/>
    <lineage>
        <taxon>Eukaryota</taxon>
        <taxon>Fungi</taxon>
        <taxon>Dikarya</taxon>
        <taxon>Ascomycota</taxon>
        <taxon>Pezizomycotina</taxon>
        <taxon>Dothideomycetes</taxon>
        <taxon>Pleosporomycetidae</taxon>
        <taxon>Pleosporales</taxon>
        <taxon>Pleosporineae</taxon>
        <taxon>Pleosporaceae</taxon>
        <taxon>Alternaria</taxon>
        <taxon>Alternaria sect. Ulocladioides</taxon>
    </lineage>
</organism>
<reference evidence="2" key="1">
    <citation type="submission" date="2021-05" db="EMBL/GenBank/DDBJ databases">
        <authorList>
            <person name="Stam R."/>
        </authorList>
    </citation>
    <scope>NUCLEOTIDE SEQUENCE</scope>
    <source>
        <strain evidence="2">CS162</strain>
    </source>
</reference>
<evidence type="ECO:0000313" key="3">
    <source>
        <dbReference type="Proteomes" id="UP000676310"/>
    </source>
</evidence>
<proteinExistence type="predicted"/>
<dbReference type="Pfam" id="PF13450">
    <property type="entry name" value="NAD_binding_8"/>
    <property type="match status" value="1"/>
</dbReference>
<evidence type="ECO:0000256" key="1">
    <source>
        <dbReference type="SAM" id="SignalP"/>
    </source>
</evidence>